<reference evidence="4" key="2">
    <citation type="submission" date="2023-02" db="EMBL/GenBank/DDBJ databases">
        <authorList>
            <person name="Swenson N.G."/>
            <person name="Wegrzyn J.L."/>
            <person name="Mcevoy S.L."/>
        </authorList>
    </citation>
    <scope>NUCLEOTIDE SEQUENCE</scope>
    <source>
        <strain evidence="4">91603</strain>
        <tissue evidence="4">Leaf</tissue>
    </source>
</reference>
<accession>A0AAD5NIY8</accession>
<dbReference type="Proteomes" id="UP001064489">
    <property type="component" value="Chromosome 2"/>
</dbReference>
<dbReference type="Pfam" id="PF20160">
    <property type="entry name" value="C-JID"/>
    <property type="match status" value="1"/>
</dbReference>
<protein>
    <recommendedName>
        <fullName evidence="3">C-JID domain-containing protein</fullName>
    </recommendedName>
</protein>
<comment type="caution">
    <text evidence="4">The sequence shown here is derived from an EMBL/GenBank/DDBJ whole genome shotgun (WGS) entry which is preliminary data.</text>
</comment>
<name>A0AAD5NIY8_ACENE</name>
<evidence type="ECO:0000256" key="1">
    <source>
        <dbReference type="ARBA" id="ARBA00022614"/>
    </source>
</evidence>
<evidence type="ECO:0000259" key="3">
    <source>
        <dbReference type="Pfam" id="PF20160"/>
    </source>
</evidence>
<organism evidence="4 5">
    <name type="scientific">Acer negundo</name>
    <name type="common">Box elder</name>
    <dbReference type="NCBI Taxonomy" id="4023"/>
    <lineage>
        <taxon>Eukaryota</taxon>
        <taxon>Viridiplantae</taxon>
        <taxon>Streptophyta</taxon>
        <taxon>Embryophyta</taxon>
        <taxon>Tracheophyta</taxon>
        <taxon>Spermatophyta</taxon>
        <taxon>Magnoliopsida</taxon>
        <taxon>eudicotyledons</taxon>
        <taxon>Gunneridae</taxon>
        <taxon>Pentapetalae</taxon>
        <taxon>rosids</taxon>
        <taxon>malvids</taxon>
        <taxon>Sapindales</taxon>
        <taxon>Sapindaceae</taxon>
        <taxon>Hippocastanoideae</taxon>
        <taxon>Acereae</taxon>
        <taxon>Acer</taxon>
    </lineage>
</organism>
<gene>
    <name evidence="4" type="ORF">LWI28_015950</name>
</gene>
<keyword evidence="5" id="KW-1185">Reference proteome</keyword>
<keyword evidence="2" id="KW-0677">Repeat</keyword>
<dbReference type="AlphaFoldDB" id="A0AAD5NIY8"/>
<evidence type="ECO:0000313" key="5">
    <source>
        <dbReference type="Proteomes" id="UP001064489"/>
    </source>
</evidence>
<dbReference type="EMBL" id="JAJSOW010000106">
    <property type="protein sequence ID" value="KAI9161274.1"/>
    <property type="molecule type" value="Genomic_DNA"/>
</dbReference>
<dbReference type="InterPro" id="IPR045344">
    <property type="entry name" value="C-JID"/>
</dbReference>
<evidence type="ECO:0000256" key="2">
    <source>
        <dbReference type="ARBA" id="ARBA00022737"/>
    </source>
</evidence>
<feature type="domain" description="C-JID" evidence="3">
    <location>
        <begin position="27"/>
        <end position="184"/>
    </location>
</feature>
<proteinExistence type="predicted"/>
<evidence type="ECO:0000313" key="4">
    <source>
        <dbReference type="EMBL" id="KAI9161274.1"/>
    </source>
</evidence>
<sequence length="188" mass="21875">MQRLPSFTKRHREVFGPGRFSAFIRYPENDIPEWFSFRSTGSFIDVKLPQHCFNYNFICLALSVVVTISDPDHLCDHQVDNYFHESYYHKYSDVKYEGIVKSKDGDRCLNQTNDLSSLFQMPNCGPDSIKSNHVIIGFGYSFDRELSDDELSFRFYVKDMEESNIEHIKVVKCGVHLIFSQNLETSGD</sequence>
<reference evidence="4" key="1">
    <citation type="journal article" date="2022" name="Plant J.">
        <title>Strategies of tolerance reflected in two North American maple genomes.</title>
        <authorList>
            <person name="McEvoy S.L."/>
            <person name="Sezen U.U."/>
            <person name="Trouern-Trend A."/>
            <person name="McMahon S.M."/>
            <person name="Schaberg P.G."/>
            <person name="Yang J."/>
            <person name="Wegrzyn J.L."/>
            <person name="Swenson N.G."/>
        </authorList>
    </citation>
    <scope>NUCLEOTIDE SEQUENCE</scope>
    <source>
        <strain evidence="4">91603</strain>
    </source>
</reference>
<keyword evidence="1" id="KW-0433">Leucine-rich repeat</keyword>